<evidence type="ECO:0000256" key="1">
    <source>
        <dbReference type="SAM" id="Phobius"/>
    </source>
</evidence>
<gene>
    <name evidence="2" type="ORF">GCM10017576_06560</name>
</gene>
<accession>A0A9W6H0Z3</accession>
<reference evidence="2" key="1">
    <citation type="journal article" date="2014" name="Int. J. Syst. Evol. Microbiol.">
        <title>Complete genome sequence of Corynebacterium casei LMG S-19264T (=DSM 44701T), isolated from a smear-ripened cheese.</title>
        <authorList>
            <consortium name="US DOE Joint Genome Institute (JGI-PGF)"/>
            <person name="Walter F."/>
            <person name="Albersmeier A."/>
            <person name="Kalinowski J."/>
            <person name="Ruckert C."/>
        </authorList>
    </citation>
    <scope>NUCLEOTIDE SEQUENCE</scope>
    <source>
        <strain evidence="2">VKM Ac-1020</strain>
    </source>
</reference>
<keyword evidence="3" id="KW-1185">Reference proteome</keyword>
<dbReference type="EMBL" id="BSEJ01000002">
    <property type="protein sequence ID" value="GLJ60527.1"/>
    <property type="molecule type" value="Genomic_DNA"/>
</dbReference>
<dbReference type="Pfam" id="PF19545">
    <property type="entry name" value="DUF6069"/>
    <property type="match status" value="1"/>
</dbReference>
<keyword evidence="1" id="KW-0812">Transmembrane</keyword>
<dbReference type="Proteomes" id="UP001142462">
    <property type="component" value="Unassembled WGS sequence"/>
</dbReference>
<feature type="transmembrane region" description="Helical" evidence="1">
    <location>
        <begin position="28"/>
        <end position="45"/>
    </location>
</feature>
<name>A0A9W6H0Z3_9MICO</name>
<dbReference type="RefSeq" id="WP_271172254.1">
    <property type="nucleotide sequence ID" value="NZ_BSEJ01000002.1"/>
</dbReference>
<evidence type="ECO:0000313" key="2">
    <source>
        <dbReference type="EMBL" id="GLJ60527.1"/>
    </source>
</evidence>
<keyword evidence="1" id="KW-0472">Membrane</keyword>
<proteinExistence type="predicted"/>
<dbReference type="AlphaFoldDB" id="A0A9W6H0Z3"/>
<reference evidence="2" key="2">
    <citation type="submission" date="2023-01" db="EMBL/GenBank/DDBJ databases">
        <authorList>
            <person name="Sun Q."/>
            <person name="Evtushenko L."/>
        </authorList>
    </citation>
    <scope>NUCLEOTIDE SEQUENCE</scope>
    <source>
        <strain evidence="2">VKM Ac-1020</strain>
    </source>
</reference>
<comment type="caution">
    <text evidence="2">The sequence shown here is derived from an EMBL/GenBank/DDBJ whole genome shotgun (WGS) entry which is preliminary data.</text>
</comment>
<keyword evidence="1" id="KW-1133">Transmembrane helix</keyword>
<evidence type="ECO:0000313" key="3">
    <source>
        <dbReference type="Proteomes" id="UP001142462"/>
    </source>
</evidence>
<feature type="transmembrane region" description="Helical" evidence="1">
    <location>
        <begin position="65"/>
        <end position="91"/>
    </location>
</feature>
<feature type="transmembrane region" description="Helical" evidence="1">
    <location>
        <begin position="98"/>
        <end position="117"/>
    </location>
</feature>
<feature type="transmembrane region" description="Helical" evidence="1">
    <location>
        <begin position="123"/>
        <end position="142"/>
    </location>
</feature>
<dbReference type="InterPro" id="IPR045713">
    <property type="entry name" value="DUF6069"/>
</dbReference>
<protein>
    <submittedName>
        <fullName evidence="2">Uncharacterized protein</fullName>
    </submittedName>
</protein>
<organism evidence="2 3">
    <name type="scientific">Microbacterium barkeri</name>
    <dbReference type="NCBI Taxonomy" id="33917"/>
    <lineage>
        <taxon>Bacteria</taxon>
        <taxon>Bacillati</taxon>
        <taxon>Actinomycetota</taxon>
        <taxon>Actinomycetes</taxon>
        <taxon>Micrococcales</taxon>
        <taxon>Microbacteriaceae</taxon>
        <taxon>Microbacterium</taxon>
    </lineage>
</organism>
<sequence>MPSEIQTTRASSRPKLPQTLTANWRPRLLGAVVATLSCTLIWLAGDAAGATFVVSFGDEHASMDVTIWAVIGSVLSAAVAGWVLLVVLELFTTRARTVWTVLALTAAAVSTLPAFGYEADTDTKLSLTFMHVAAAAVIIPLFRRRGSSAAGKTHQQP</sequence>